<gene>
    <name evidence="2" type="ORF">ET996_12640</name>
</gene>
<dbReference type="RefSeq" id="WP_131172923.1">
    <property type="nucleotide sequence ID" value="NZ_FXTL01000020.1"/>
</dbReference>
<dbReference type="AlphaFoldDB" id="A0A4Q9KI62"/>
<dbReference type="EMBL" id="SDMR01000019">
    <property type="protein sequence ID" value="TBT93084.1"/>
    <property type="molecule type" value="Genomic_DNA"/>
</dbReference>
<name>A0A4Q9KI62_PROTD</name>
<reference evidence="2 3" key="1">
    <citation type="submission" date="2019-01" db="EMBL/GenBank/DDBJ databases">
        <title>Lactibacter flavus gen. nov., sp. nov., a novel bacterium of the family Propionibacteriaceae isolated from raw milk and dairy products.</title>
        <authorList>
            <person name="Huptas C."/>
            <person name="Wenning M."/>
            <person name="Breitenwieser F."/>
            <person name="Doll E."/>
            <person name="Von Neubeck M."/>
            <person name="Busse H.-J."/>
            <person name="Scherer S."/>
        </authorList>
    </citation>
    <scope>NUCLEOTIDE SEQUENCE [LARGE SCALE GENOMIC DNA]</scope>
    <source>
        <strain evidence="3">DSM 22130 / JCM 15804 / WR061</strain>
    </source>
</reference>
<organism evidence="2 3">
    <name type="scientific">Propioniciclava tarda</name>
    <dbReference type="NCBI Taxonomy" id="433330"/>
    <lineage>
        <taxon>Bacteria</taxon>
        <taxon>Bacillati</taxon>
        <taxon>Actinomycetota</taxon>
        <taxon>Actinomycetes</taxon>
        <taxon>Propionibacteriales</taxon>
        <taxon>Propionibacteriaceae</taxon>
        <taxon>Propioniciclava</taxon>
    </lineage>
</organism>
<evidence type="ECO:0000313" key="3">
    <source>
        <dbReference type="Proteomes" id="UP000291933"/>
    </source>
</evidence>
<protein>
    <submittedName>
        <fullName evidence="2">Protein transcription factor</fullName>
    </submittedName>
</protein>
<evidence type="ECO:0000256" key="1">
    <source>
        <dbReference type="ARBA" id="ARBA00022649"/>
    </source>
</evidence>
<dbReference type="InterPro" id="IPR011660">
    <property type="entry name" value="VapB-like"/>
</dbReference>
<proteinExistence type="predicted"/>
<sequence length="88" mass="9797">MALNIKNEHVHQLARQAAELTGKSQTAAIEEALERLLRDYGADPSTGRARRRLDVARRLAVEYRADPGVDARVVASIDDLYDDQGLPR</sequence>
<accession>A0A4Q9KI62</accession>
<comment type="caution">
    <text evidence="2">The sequence shown here is derived from an EMBL/GenBank/DDBJ whole genome shotgun (WGS) entry which is preliminary data.</text>
</comment>
<keyword evidence="3" id="KW-1185">Reference proteome</keyword>
<evidence type="ECO:0000313" key="2">
    <source>
        <dbReference type="EMBL" id="TBT93084.1"/>
    </source>
</evidence>
<dbReference type="OrthoDB" id="560250at2"/>
<keyword evidence="1" id="KW-1277">Toxin-antitoxin system</keyword>
<dbReference type="Proteomes" id="UP000291933">
    <property type="component" value="Unassembled WGS sequence"/>
</dbReference>
<dbReference type="Pfam" id="PF07704">
    <property type="entry name" value="PSK_trans_fac"/>
    <property type="match status" value="1"/>
</dbReference>